<keyword evidence="1" id="KW-0812">Transmembrane</keyword>
<name>A0ABV6G9S3_9BACI</name>
<evidence type="ECO:0000256" key="1">
    <source>
        <dbReference type="SAM" id="Phobius"/>
    </source>
</evidence>
<feature type="transmembrane region" description="Helical" evidence="1">
    <location>
        <begin position="7"/>
        <end position="24"/>
    </location>
</feature>
<keyword evidence="1" id="KW-1133">Transmembrane helix</keyword>
<keyword evidence="1" id="KW-0472">Membrane</keyword>
<accession>A0ABV6G9S3</accession>
<reference evidence="2 3" key="1">
    <citation type="submission" date="2024-09" db="EMBL/GenBank/DDBJ databases">
        <authorList>
            <person name="Sun Q."/>
            <person name="Mori K."/>
        </authorList>
    </citation>
    <scope>NUCLEOTIDE SEQUENCE [LARGE SCALE GENOMIC DNA]</scope>
    <source>
        <strain evidence="2 3">CCM 7228</strain>
    </source>
</reference>
<dbReference type="RefSeq" id="WP_378930318.1">
    <property type="nucleotide sequence ID" value="NZ_JBHLVO010000001.1"/>
</dbReference>
<proteinExistence type="predicted"/>
<dbReference type="Proteomes" id="UP001589854">
    <property type="component" value="Unassembled WGS sequence"/>
</dbReference>
<comment type="caution">
    <text evidence="2">The sequence shown here is derived from an EMBL/GenBank/DDBJ whole genome shotgun (WGS) entry which is preliminary data.</text>
</comment>
<organism evidence="2 3">
    <name type="scientific">Metabacillus herbersteinensis</name>
    <dbReference type="NCBI Taxonomy" id="283816"/>
    <lineage>
        <taxon>Bacteria</taxon>
        <taxon>Bacillati</taxon>
        <taxon>Bacillota</taxon>
        <taxon>Bacilli</taxon>
        <taxon>Bacillales</taxon>
        <taxon>Bacillaceae</taxon>
        <taxon>Metabacillus</taxon>
    </lineage>
</organism>
<dbReference type="EMBL" id="JBHLVO010000001">
    <property type="protein sequence ID" value="MFC0270420.1"/>
    <property type="molecule type" value="Genomic_DNA"/>
</dbReference>
<feature type="transmembrane region" description="Helical" evidence="1">
    <location>
        <begin position="44"/>
        <end position="64"/>
    </location>
</feature>
<gene>
    <name evidence="2" type="ORF">ACFFIX_02965</name>
</gene>
<keyword evidence="3" id="KW-1185">Reference proteome</keyword>
<protein>
    <submittedName>
        <fullName evidence="2">Uncharacterized protein</fullName>
    </submittedName>
</protein>
<sequence>MSNVIEMVLFILTVVAVIILYRKYEEVEPYLLLKLFCYTFLGAFMIHLNGFKLPLGFVVFLLFFRNIPVNSAVKKRAVYVGLIVFLLSVILPFIETKLYEWPRKVQLQDTNFYSGSMVEEWENIKEEFEIMDDYGVKITDFRTVISDEGKFKNLEITLVEDAHPYMIYYTLNLLDDGKSVKVKRKKVEENQWEGLNHTEAHYLLANIDLITKPMLNDEEIKYHEIRTDGQRMGYDVREQAKFSVDTSGKEKIENSQLPVDGILVEVCGTSGTIDRFGSIFEYDTHEHYILDMLEREVEISESSVLTVARNRSPEIDQWLNKHTGDQIAIEVNGEYVIKKDGVEKKVTENEYLKALKETPIIDITVSEEKNIWQVKVENPYGNGPQIMEFELNGEKREISGLRFS</sequence>
<evidence type="ECO:0000313" key="3">
    <source>
        <dbReference type="Proteomes" id="UP001589854"/>
    </source>
</evidence>
<evidence type="ECO:0000313" key="2">
    <source>
        <dbReference type="EMBL" id="MFC0270420.1"/>
    </source>
</evidence>
<feature type="transmembrane region" description="Helical" evidence="1">
    <location>
        <begin position="76"/>
        <end position="94"/>
    </location>
</feature>